<dbReference type="Proteomes" id="UP001464555">
    <property type="component" value="Unassembled WGS sequence"/>
</dbReference>
<proteinExistence type="predicted"/>
<sequence>MQLNIKDISGVFMLLVFLVLVRLFEEKLFYDPLLDFFRKEGKSLPEYSSIRLFLGLAFRYGMNMLFSLGIIWIAFKDRSILKLTAGLYLVFFVIFVAVLFTALNAEEPNLLMIFYVRRFLIQPLLLILFLPAFYYQKRVNEKPDAGESTGFKNDS</sequence>
<evidence type="ECO:0000313" key="2">
    <source>
        <dbReference type="EMBL" id="MEL1243495.1"/>
    </source>
</evidence>
<organism evidence="2 3">
    <name type="scientific">Flavobacterium arundinis</name>
    <dbReference type="NCBI Taxonomy" id="3139143"/>
    <lineage>
        <taxon>Bacteria</taxon>
        <taxon>Pseudomonadati</taxon>
        <taxon>Bacteroidota</taxon>
        <taxon>Flavobacteriia</taxon>
        <taxon>Flavobacteriales</taxon>
        <taxon>Flavobacteriaceae</taxon>
        <taxon>Flavobacterium</taxon>
    </lineage>
</organism>
<gene>
    <name evidence="2" type="ORF">AAEO56_04410</name>
</gene>
<feature type="transmembrane region" description="Helical" evidence="1">
    <location>
        <begin position="115"/>
        <end position="135"/>
    </location>
</feature>
<accession>A0ABU9HTJ8</accession>
<feature type="transmembrane region" description="Helical" evidence="1">
    <location>
        <begin position="52"/>
        <end position="73"/>
    </location>
</feature>
<feature type="transmembrane region" description="Helical" evidence="1">
    <location>
        <begin position="7"/>
        <end position="24"/>
    </location>
</feature>
<name>A0ABU9HTJ8_9FLAO</name>
<feature type="transmembrane region" description="Helical" evidence="1">
    <location>
        <begin position="85"/>
        <end position="103"/>
    </location>
</feature>
<keyword evidence="1" id="KW-0472">Membrane</keyword>
<keyword evidence="1" id="KW-0812">Transmembrane</keyword>
<comment type="caution">
    <text evidence="2">The sequence shown here is derived from an EMBL/GenBank/DDBJ whole genome shotgun (WGS) entry which is preliminary data.</text>
</comment>
<evidence type="ECO:0000313" key="3">
    <source>
        <dbReference type="Proteomes" id="UP001464555"/>
    </source>
</evidence>
<dbReference type="InterPro" id="IPR026414">
    <property type="entry name" value="ExosoTase_F-assoc_memb"/>
</dbReference>
<dbReference type="NCBIfam" id="TIGR04127">
    <property type="entry name" value="flavo_near_exo"/>
    <property type="match status" value="1"/>
</dbReference>
<dbReference type="EMBL" id="JBBYHR010000002">
    <property type="protein sequence ID" value="MEL1243495.1"/>
    <property type="molecule type" value="Genomic_DNA"/>
</dbReference>
<protein>
    <submittedName>
        <fullName evidence="2">Exosortase F system-associated protein</fullName>
    </submittedName>
</protein>
<evidence type="ECO:0000256" key="1">
    <source>
        <dbReference type="SAM" id="Phobius"/>
    </source>
</evidence>
<reference evidence="2 3" key="1">
    <citation type="submission" date="2024-04" db="EMBL/GenBank/DDBJ databases">
        <title>Flavobacterium sp. DGU11 16S ribosomal RNA gene Genome sequencing and assembly.</title>
        <authorList>
            <person name="Park S."/>
        </authorList>
    </citation>
    <scope>NUCLEOTIDE SEQUENCE [LARGE SCALE GENOMIC DNA]</scope>
    <source>
        <strain evidence="2 3">DGU11</strain>
    </source>
</reference>
<keyword evidence="3" id="KW-1185">Reference proteome</keyword>
<keyword evidence="1" id="KW-1133">Transmembrane helix</keyword>